<evidence type="ECO:0000313" key="8">
    <source>
        <dbReference type="Proteomes" id="UP000835052"/>
    </source>
</evidence>
<keyword evidence="3 6" id="KW-0812">Transmembrane</keyword>
<dbReference type="EMBL" id="CAJGYM010000014">
    <property type="protein sequence ID" value="CAD6190245.1"/>
    <property type="molecule type" value="Genomic_DNA"/>
</dbReference>
<name>A0A8S1H3Z0_9PELO</name>
<sequence>MNVNLVDGSYLLLPIFTMDLGTWPIMRTAELLLYFPALFLVVLFAVLWYYNTRAMRVLQDKAVSTKYTLSYRFQVKENARSYGVLPIAMTILLALFIAAYHFFPLKIEEIWLNLFETGFNL</sequence>
<proteinExistence type="inferred from homology"/>
<evidence type="ECO:0000256" key="4">
    <source>
        <dbReference type="ARBA" id="ARBA00022989"/>
    </source>
</evidence>
<comment type="similarity">
    <text evidence="2">Belongs to the nematode receptor-like protein sre family.</text>
</comment>
<comment type="caution">
    <text evidence="7">The sequence shown here is derived from an EMBL/GenBank/DDBJ whole genome shotgun (WGS) entry which is preliminary data.</text>
</comment>
<dbReference type="AlphaFoldDB" id="A0A8S1H3Z0"/>
<organism evidence="7 8">
    <name type="scientific">Caenorhabditis auriculariae</name>
    <dbReference type="NCBI Taxonomy" id="2777116"/>
    <lineage>
        <taxon>Eukaryota</taxon>
        <taxon>Metazoa</taxon>
        <taxon>Ecdysozoa</taxon>
        <taxon>Nematoda</taxon>
        <taxon>Chromadorea</taxon>
        <taxon>Rhabditida</taxon>
        <taxon>Rhabditina</taxon>
        <taxon>Rhabditomorpha</taxon>
        <taxon>Rhabditoidea</taxon>
        <taxon>Rhabditidae</taxon>
        <taxon>Peloderinae</taxon>
        <taxon>Caenorhabditis</taxon>
    </lineage>
</organism>
<keyword evidence="4 6" id="KW-1133">Transmembrane helix</keyword>
<keyword evidence="5 6" id="KW-0472">Membrane</keyword>
<dbReference type="Pfam" id="PF03125">
    <property type="entry name" value="Sre"/>
    <property type="match status" value="1"/>
</dbReference>
<accession>A0A8S1H3Z0</accession>
<gene>
    <name evidence="7" type="ORF">CAUJ_LOCUS6164</name>
</gene>
<dbReference type="InterPro" id="IPR004151">
    <property type="entry name" value="7TM_GPCR_serpentine_rcpt_Sre"/>
</dbReference>
<keyword evidence="8" id="KW-1185">Reference proteome</keyword>
<dbReference type="GO" id="GO:0016020">
    <property type="term" value="C:membrane"/>
    <property type="evidence" value="ECO:0007669"/>
    <property type="project" value="UniProtKB-SubCell"/>
</dbReference>
<evidence type="ECO:0000256" key="1">
    <source>
        <dbReference type="ARBA" id="ARBA00004141"/>
    </source>
</evidence>
<dbReference type="GO" id="GO:0007606">
    <property type="term" value="P:sensory perception of chemical stimulus"/>
    <property type="evidence" value="ECO:0007669"/>
    <property type="project" value="InterPro"/>
</dbReference>
<comment type="subcellular location">
    <subcellularLocation>
        <location evidence="1">Membrane</location>
        <topology evidence="1">Multi-pass membrane protein</topology>
    </subcellularLocation>
</comment>
<evidence type="ECO:0000256" key="2">
    <source>
        <dbReference type="ARBA" id="ARBA00006803"/>
    </source>
</evidence>
<evidence type="ECO:0000256" key="6">
    <source>
        <dbReference type="SAM" id="Phobius"/>
    </source>
</evidence>
<protein>
    <submittedName>
        <fullName evidence="7">Uncharacterized protein</fullName>
    </submittedName>
</protein>
<evidence type="ECO:0000313" key="7">
    <source>
        <dbReference type="EMBL" id="CAD6190245.1"/>
    </source>
</evidence>
<feature type="transmembrane region" description="Helical" evidence="6">
    <location>
        <begin position="82"/>
        <end position="103"/>
    </location>
</feature>
<evidence type="ECO:0000256" key="5">
    <source>
        <dbReference type="ARBA" id="ARBA00023136"/>
    </source>
</evidence>
<feature type="transmembrane region" description="Helical" evidence="6">
    <location>
        <begin position="31"/>
        <end position="50"/>
    </location>
</feature>
<dbReference type="Proteomes" id="UP000835052">
    <property type="component" value="Unassembled WGS sequence"/>
</dbReference>
<evidence type="ECO:0000256" key="3">
    <source>
        <dbReference type="ARBA" id="ARBA00022692"/>
    </source>
</evidence>
<reference evidence="7" key="1">
    <citation type="submission" date="2020-10" db="EMBL/GenBank/DDBJ databases">
        <authorList>
            <person name="Kikuchi T."/>
        </authorList>
    </citation>
    <scope>NUCLEOTIDE SEQUENCE</scope>
    <source>
        <strain evidence="7">NKZ352</strain>
    </source>
</reference>